<dbReference type="SUPFAM" id="SSF54197">
    <property type="entry name" value="HIT-like"/>
    <property type="match status" value="1"/>
</dbReference>
<dbReference type="RefSeq" id="WP_135993022.1">
    <property type="nucleotide sequence ID" value="NZ_SRYD01000017.1"/>
</dbReference>
<dbReference type="InterPro" id="IPR046320">
    <property type="entry name" value="DUF4922"/>
</dbReference>
<dbReference type="InterPro" id="IPR013693">
    <property type="entry name" value="SpoIID/LytB_N"/>
</dbReference>
<gene>
    <name evidence="3" type="ORF">E5333_05605</name>
</gene>
<reference evidence="3 4" key="1">
    <citation type="submission" date="2019-04" db="EMBL/GenBank/DDBJ databases">
        <title>Microbes associate with the intestines of laboratory mice.</title>
        <authorList>
            <person name="Navarre W."/>
            <person name="Wong E."/>
            <person name="Huang K."/>
            <person name="Tropini C."/>
            <person name="Ng K."/>
            <person name="Yu B."/>
        </authorList>
    </citation>
    <scope>NUCLEOTIDE SEQUENCE [LARGE SCALE GENOMIC DNA]</scope>
    <source>
        <strain evidence="3 4">NM06_A21</strain>
    </source>
</reference>
<name>A0A4S2FZ80_9BACT</name>
<dbReference type="InterPro" id="IPR013486">
    <property type="entry name" value="SpoIID/LytB"/>
</dbReference>
<dbReference type="Proteomes" id="UP000306630">
    <property type="component" value="Unassembled WGS sequence"/>
</dbReference>
<proteinExistence type="predicted"/>
<evidence type="ECO:0000313" key="4">
    <source>
        <dbReference type="Proteomes" id="UP000306630"/>
    </source>
</evidence>
<feature type="domain" description="DUF4922" evidence="2">
    <location>
        <begin position="13"/>
        <end position="154"/>
    </location>
</feature>
<evidence type="ECO:0000259" key="2">
    <source>
        <dbReference type="Pfam" id="PF16269"/>
    </source>
</evidence>
<dbReference type="Pfam" id="PF16269">
    <property type="entry name" value="DUF4922"/>
    <property type="match status" value="1"/>
</dbReference>
<dbReference type="GO" id="GO:0030435">
    <property type="term" value="P:sporulation resulting in formation of a cellular spore"/>
    <property type="evidence" value="ECO:0007669"/>
    <property type="project" value="InterPro"/>
</dbReference>
<dbReference type="NCBIfam" id="TIGR02669">
    <property type="entry name" value="SpoIID_LytB"/>
    <property type="match status" value="1"/>
</dbReference>
<accession>A0A4S2FZ80</accession>
<comment type="caution">
    <text evidence="3">The sequence shown here is derived from an EMBL/GenBank/DDBJ whole genome shotgun (WGS) entry which is preliminary data.</text>
</comment>
<evidence type="ECO:0000259" key="1">
    <source>
        <dbReference type="Pfam" id="PF08486"/>
    </source>
</evidence>
<dbReference type="AlphaFoldDB" id="A0A4S2FZ80"/>
<evidence type="ECO:0000313" key="3">
    <source>
        <dbReference type="EMBL" id="TGY74814.1"/>
    </source>
</evidence>
<protein>
    <submittedName>
        <fullName evidence="3">DUF4922 domain-containing protein</fullName>
    </submittedName>
</protein>
<feature type="domain" description="Sporulation stage II protein D amidase enhancer LytB N-terminal" evidence="1">
    <location>
        <begin position="345"/>
        <end position="462"/>
    </location>
</feature>
<sequence>MMDRQQILDWIAEGLERWPEAAERHRMVAACGPRVLARYEGFEWKALLLPARKVSTLARLDAGSVAARPCFLCAANRPQQQAAMPWRGYEILVNPFPVFPNHLTIAATDHTPQRIPGRIADMAALAGELEGFTVIYNGARSGASAPDHFHFQAVPSGYIDMLRFDRGPVYSRRFIGRDADTVVRDVEQYLLSAGLSDDGAEMPVNIAMERLDDGNLLVRVVPRRAHRPSCYPTPAVSPGAIDIFGTIVTVSDDDFMALDRDCLERILAEVAYPNPDRCIRVGIMSSRNPEFTLNGRYERVADTFFPLDDDASFTLEDVPVGSQFHWEHTERRTYPGTLELQRRSDGTVEAVNVIGMERYLEGVIGAEMSPESPDELLKAHAVISRSWAYKQIACREALHYPAQCDCGLKEAGDEHIRWYDHDDHTDFDVCADDHCQRYLGLPAEEYSVKLHEIIRATSGEVVLDGDGSLCDTRFSKCCGGAFEEFEYCWEPVHHSCLEAARDTVPSHPVPDLRDEEEAVRWIMSAPEAFCASPDADVLRSVLNRSDFDTTPDFYRWTVTYTPDELSDIVRERSGIDFGMITGLQPIERGKSGRIVRLRITGTLRTMTVGKELEIRRWLSRSHLYSSAFVVERGDEGEFILHGAGWGHGVGLCQIGAAVMASEGYDYRTILRHYFNNADIRACLIINVAGRVV</sequence>
<organism evidence="3 4">
    <name type="scientific">Muribaculum intestinale</name>
    <dbReference type="NCBI Taxonomy" id="1796646"/>
    <lineage>
        <taxon>Bacteria</taxon>
        <taxon>Pseudomonadati</taxon>
        <taxon>Bacteroidota</taxon>
        <taxon>Bacteroidia</taxon>
        <taxon>Bacteroidales</taxon>
        <taxon>Muribaculaceae</taxon>
        <taxon>Muribaculum</taxon>
    </lineage>
</organism>
<dbReference type="InterPro" id="IPR036265">
    <property type="entry name" value="HIT-like_sf"/>
</dbReference>
<dbReference type="Pfam" id="PF08486">
    <property type="entry name" value="SpoIID"/>
    <property type="match status" value="1"/>
</dbReference>
<dbReference type="EMBL" id="SRYD01000017">
    <property type="protein sequence ID" value="TGY74814.1"/>
    <property type="molecule type" value="Genomic_DNA"/>
</dbReference>